<dbReference type="InterPro" id="IPR011009">
    <property type="entry name" value="Kinase-like_dom_sf"/>
</dbReference>
<evidence type="ECO:0000313" key="3">
    <source>
        <dbReference type="Proteomes" id="UP000005239"/>
    </source>
</evidence>
<sequence>MEPVVLVPKRELILRLLHEEGKKPSDDVDFSFSRIGEGNGVASLLYKKEIKLPKFYGGQHCVGDEEGILILEDFSDRMKVEVDFMSGFSIELFPASDKKVFYDALTQLRFRKLHNFAENIEQLTEHYPEFASNAPVALIHCDLWPMNMLYKEEEGKTRLLAFIDWQCVTLGNALFDIAELCTISLSPEMRRRHEKELSVKLYRRYFKWCVLMLTLMMTFQKTADVPDQNSNDGPITSRLRVIFEDIDDDY</sequence>
<dbReference type="AlphaFoldDB" id="A0A8R1YXM3"/>
<dbReference type="OrthoDB" id="5915577at2759"/>
<dbReference type="SMART" id="SM00587">
    <property type="entry name" value="CHK"/>
    <property type="match status" value="1"/>
</dbReference>
<keyword evidence="3" id="KW-1185">Reference proteome</keyword>
<name>A0A8R1YXM3_PRIPA</name>
<dbReference type="PANTHER" id="PTHR23020:SF20">
    <property type="entry name" value="CHK KINASE-LIKE DOMAIN-CONTAINING PROTEIN"/>
    <property type="match status" value="1"/>
</dbReference>
<reference evidence="2" key="2">
    <citation type="submission" date="2022-06" db="UniProtKB">
        <authorList>
            <consortium name="EnsemblMetazoa"/>
        </authorList>
    </citation>
    <scope>IDENTIFICATION</scope>
    <source>
        <strain evidence="2">PS312</strain>
    </source>
</reference>
<proteinExistence type="predicted"/>
<dbReference type="InterPro" id="IPR015897">
    <property type="entry name" value="CHK_kinase-like"/>
</dbReference>
<reference evidence="3" key="1">
    <citation type="journal article" date="2008" name="Nat. Genet.">
        <title>The Pristionchus pacificus genome provides a unique perspective on nematode lifestyle and parasitism.</title>
        <authorList>
            <person name="Dieterich C."/>
            <person name="Clifton S.W."/>
            <person name="Schuster L.N."/>
            <person name="Chinwalla A."/>
            <person name="Delehaunty K."/>
            <person name="Dinkelacker I."/>
            <person name="Fulton L."/>
            <person name="Fulton R."/>
            <person name="Godfrey J."/>
            <person name="Minx P."/>
            <person name="Mitreva M."/>
            <person name="Roeseler W."/>
            <person name="Tian H."/>
            <person name="Witte H."/>
            <person name="Yang S.P."/>
            <person name="Wilson R.K."/>
            <person name="Sommer R.J."/>
        </authorList>
    </citation>
    <scope>NUCLEOTIDE SEQUENCE [LARGE SCALE GENOMIC DNA]</scope>
    <source>
        <strain evidence="3">PS312</strain>
    </source>
</reference>
<gene>
    <name evidence="2" type="primary">WBGene00278852</name>
</gene>
<dbReference type="SUPFAM" id="SSF56112">
    <property type="entry name" value="Protein kinase-like (PK-like)"/>
    <property type="match status" value="1"/>
</dbReference>
<dbReference type="Gene3D" id="3.90.1200.10">
    <property type="match status" value="1"/>
</dbReference>
<evidence type="ECO:0000313" key="2">
    <source>
        <dbReference type="EnsemblMetazoa" id="PPA40483.1"/>
    </source>
</evidence>
<dbReference type="PANTHER" id="PTHR23020">
    <property type="entry name" value="UNCHARACTERIZED NUCLEAR HORMONE RECEPTOR-RELATED"/>
    <property type="match status" value="1"/>
</dbReference>
<accession>A0A8R1YXM3</accession>
<feature type="domain" description="CHK kinase-like" evidence="1">
    <location>
        <begin position="69"/>
        <end position="212"/>
    </location>
</feature>
<dbReference type="InterPro" id="IPR012877">
    <property type="entry name" value="Dhs-27"/>
</dbReference>
<dbReference type="EnsemblMetazoa" id="PPA40483.1">
    <property type="protein sequence ID" value="PPA40483.1"/>
    <property type="gene ID" value="WBGene00278852"/>
</dbReference>
<organism evidence="2 3">
    <name type="scientific">Pristionchus pacificus</name>
    <name type="common">Parasitic nematode worm</name>
    <dbReference type="NCBI Taxonomy" id="54126"/>
    <lineage>
        <taxon>Eukaryota</taxon>
        <taxon>Metazoa</taxon>
        <taxon>Ecdysozoa</taxon>
        <taxon>Nematoda</taxon>
        <taxon>Chromadorea</taxon>
        <taxon>Rhabditida</taxon>
        <taxon>Rhabditina</taxon>
        <taxon>Diplogasteromorpha</taxon>
        <taxon>Diplogasteroidea</taxon>
        <taxon>Neodiplogasteridae</taxon>
        <taxon>Pristionchus</taxon>
    </lineage>
</organism>
<dbReference type="InterPro" id="IPR052961">
    <property type="entry name" value="Oxido-Kinase-like_Enzymes"/>
</dbReference>
<protein>
    <recommendedName>
        <fullName evidence="1">CHK kinase-like domain-containing protein</fullName>
    </recommendedName>
</protein>
<dbReference type="Proteomes" id="UP000005239">
    <property type="component" value="Unassembled WGS sequence"/>
</dbReference>
<dbReference type="Pfam" id="PF07914">
    <property type="entry name" value="DUF1679"/>
    <property type="match status" value="1"/>
</dbReference>
<evidence type="ECO:0000259" key="1">
    <source>
        <dbReference type="SMART" id="SM00587"/>
    </source>
</evidence>